<evidence type="ECO:0000256" key="1">
    <source>
        <dbReference type="SAM" id="SignalP"/>
    </source>
</evidence>
<feature type="domain" description="Ice-binding protein C-terminal" evidence="2">
    <location>
        <begin position="290"/>
        <end position="313"/>
    </location>
</feature>
<sequence>MKTNLVKTLFGTALATACACAMAVPVQAGTLWNYSWDSFKDGSGDLTQNGGTGGHGVGLKSNFEMFGMAYVEDLVNDTVTFAFNSNIHLDGWKYNGVQNGTIAWGDLFLNLNPDKTFEQVKGTSDLLAIRFSSKNDSGVTGGETGIFSGVTTKNVTSTNSGYSSYNQYNKYVTDKKGTVELIDGMTLAESQAYLGTHGHSVINTYQEKLGNITLLDVAQLSTLGLDFSAQAAKDGLGTVLGTQTFGFSFARSLLPQGELSWIAHVLAECANDTMGMMGTFADNTPVEPEAVPEPASLLGLTLGAAALVGAKRRQQTA</sequence>
<dbReference type="NCBIfam" id="NF041930">
    <property type="entry name" value="Xrt_dep_XDD3"/>
    <property type="match status" value="1"/>
</dbReference>
<dbReference type="Proteomes" id="UP001526426">
    <property type="component" value="Unassembled WGS sequence"/>
</dbReference>
<name>A0ABT3LB14_9CYAN</name>
<evidence type="ECO:0000313" key="3">
    <source>
        <dbReference type="EMBL" id="MCW6038704.1"/>
    </source>
</evidence>
<dbReference type="InterPro" id="IPR013424">
    <property type="entry name" value="Ice-binding_C"/>
</dbReference>
<dbReference type="PROSITE" id="PS51257">
    <property type="entry name" value="PROKAR_LIPOPROTEIN"/>
    <property type="match status" value="1"/>
</dbReference>
<proteinExistence type="predicted"/>
<reference evidence="3 4" key="1">
    <citation type="submission" date="2021-08" db="EMBL/GenBank/DDBJ databases">
        <title>Draft genome sequence of Spirulina subsalsa with high tolerance to salinity and hype-accumulation of phycocyanin.</title>
        <authorList>
            <person name="Pei H."/>
            <person name="Jiang L."/>
        </authorList>
    </citation>
    <scope>NUCLEOTIDE SEQUENCE [LARGE SCALE GENOMIC DNA]</scope>
    <source>
        <strain evidence="3 4">FACHB-351</strain>
    </source>
</reference>
<keyword evidence="4" id="KW-1185">Reference proteome</keyword>
<comment type="caution">
    <text evidence="3">The sequence shown here is derived from an EMBL/GenBank/DDBJ whole genome shotgun (WGS) entry which is preliminary data.</text>
</comment>
<gene>
    <name evidence="3" type="ORF">K4A83_20865</name>
</gene>
<keyword evidence="1" id="KW-0732">Signal</keyword>
<dbReference type="EMBL" id="JAIHOM010000164">
    <property type="protein sequence ID" value="MCW6038704.1"/>
    <property type="molecule type" value="Genomic_DNA"/>
</dbReference>
<feature type="signal peptide" evidence="1">
    <location>
        <begin position="1"/>
        <end position="28"/>
    </location>
</feature>
<dbReference type="Pfam" id="PF07589">
    <property type="entry name" value="PEP-CTERM"/>
    <property type="match status" value="1"/>
</dbReference>
<protein>
    <submittedName>
        <fullName evidence="3">PEP-CTERM sorting domain-containing protein</fullName>
    </submittedName>
</protein>
<evidence type="ECO:0000313" key="4">
    <source>
        <dbReference type="Proteomes" id="UP001526426"/>
    </source>
</evidence>
<dbReference type="RefSeq" id="WP_265266625.1">
    <property type="nucleotide sequence ID" value="NZ_JAIHOM010000164.1"/>
</dbReference>
<feature type="chain" id="PRO_5045642630" evidence="1">
    <location>
        <begin position="29"/>
        <end position="317"/>
    </location>
</feature>
<evidence type="ECO:0000259" key="2">
    <source>
        <dbReference type="Pfam" id="PF07589"/>
    </source>
</evidence>
<dbReference type="NCBIfam" id="TIGR02595">
    <property type="entry name" value="PEP_CTERM"/>
    <property type="match status" value="1"/>
</dbReference>
<organism evidence="3 4">
    <name type="scientific">Spirulina subsalsa FACHB-351</name>
    <dbReference type="NCBI Taxonomy" id="234711"/>
    <lineage>
        <taxon>Bacteria</taxon>
        <taxon>Bacillati</taxon>
        <taxon>Cyanobacteriota</taxon>
        <taxon>Cyanophyceae</taxon>
        <taxon>Spirulinales</taxon>
        <taxon>Spirulinaceae</taxon>
        <taxon>Spirulina</taxon>
    </lineage>
</organism>
<accession>A0ABT3LB14</accession>